<sequence>MPFDSGSHLRLEVRTSIPEEARVFRNNLKNALGNAYVKQTAEQMSDSYRALERLVNDLNDQSKLAWRSTVLDVRQHVTISCNEHRPNGEVETGLEPGTLSGG</sequence>
<evidence type="ECO:0000313" key="2">
    <source>
        <dbReference type="Proteomes" id="UP000523795"/>
    </source>
</evidence>
<proteinExistence type="predicted"/>
<keyword evidence="2" id="KW-1185">Reference proteome</keyword>
<protein>
    <submittedName>
        <fullName evidence="1">Uncharacterized protein</fullName>
    </submittedName>
</protein>
<feature type="non-terminal residue" evidence="1">
    <location>
        <position position="102"/>
    </location>
</feature>
<dbReference type="EMBL" id="JAAZSR010000070">
    <property type="protein sequence ID" value="NKX50201.1"/>
    <property type="molecule type" value="Genomic_DNA"/>
</dbReference>
<name>A0ABX1JPM7_9MICC</name>
<gene>
    <name evidence="1" type="ORF">HER39_06385</name>
</gene>
<evidence type="ECO:0000313" key="1">
    <source>
        <dbReference type="EMBL" id="NKX50201.1"/>
    </source>
</evidence>
<accession>A0ABX1JPM7</accession>
<dbReference type="Proteomes" id="UP000523795">
    <property type="component" value="Unassembled WGS sequence"/>
</dbReference>
<reference evidence="1 2" key="1">
    <citation type="submission" date="2020-04" db="EMBL/GenBank/DDBJ databases">
        <authorList>
            <person name="Liu S."/>
        </authorList>
    </citation>
    <scope>NUCLEOTIDE SEQUENCE [LARGE SCALE GENOMIC DNA]</scope>
    <source>
        <strain evidence="1 2">CGMCC 1.15091</strain>
    </source>
</reference>
<comment type="caution">
    <text evidence="1">The sequence shown here is derived from an EMBL/GenBank/DDBJ whole genome shotgun (WGS) entry which is preliminary data.</text>
</comment>
<organism evidence="1 2">
    <name type="scientific">Arthrobacter deserti</name>
    <dbReference type="NCBI Taxonomy" id="1742687"/>
    <lineage>
        <taxon>Bacteria</taxon>
        <taxon>Bacillati</taxon>
        <taxon>Actinomycetota</taxon>
        <taxon>Actinomycetes</taxon>
        <taxon>Micrococcales</taxon>
        <taxon>Micrococcaceae</taxon>
        <taxon>Arthrobacter</taxon>
    </lineage>
</organism>